<evidence type="ECO:0000313" key="6">
    <source>
        <dbReference type="EMBL" id="KAL0486123.1"/>
    </source>
</evidence>
<sequence length="115" mass="13155">MTTTQPSKPDLHNVTKVVRLEIYERSDEIINTTTNICRSIIEGSKFEENISKQSKNLASRDRALMNTSDLVSSIEVVTRDIESEVSVIESRLKEIRYGRDGLDEIKTLLQKFPLQ</sequence>
<name>A0AAW2Z8G7_9EUKA</name>
<dbReference type="InterPro" id="IPR032143">
    <property type="entry name" value="BORCS7"/>
</dbReference>
<comment type="subcellular location">
    <subcellularLocation>
        <location evidence="1">Lysosome membrane</location>
    </subcellularLocation>
</comment>
<dbReference type="EMBL" id="JAOPGA020001202">
    <property type="protein sequence ID" value="KAL0486123.1"/>
    <property type="molecule type" value="Genomic_DNA"/>
</dbReference>
<reference evidence="6 7" key="1">
    <citation type="submission" date="2024-03" db="EMBL/GenBank/DDBJ databases">
        <title>The Acrasis kona genome and developmental transcriptomes reveal deep origins of eukaryotic multicellular pathways.</title>
        <authorList>
            <person name="Sheikh S."/>
            <person name="Fu C.-J."/>
            <person name="Brown M.W."/>
            <person name="Baldauf S.L."/>
        </authorList>
    </citation>
    <scope>NUCLEOTIDE SEQUENCE [LARGE SCALE GENOMIC DNA]</scope>
    <source>
        <strain evidence="6 7">ATCC MYA-3509</strain>
    </source>
</reference>
<comment type="similarity">
    <text evidence="2">Belongs to the BORCS7 family.</text>
</comment>
<keyword evidence="7" id="KW-1185">Reference proteome</keyword>
<evidence type="ECO:0000256" key="4">
    <source>
        <dbReference type="ARBA" id="ARBA00023136"/>
    </source>
</evidence>
<keyword evidence="4" id="KW-0472">Membrane</keyword>
<dbReference type="GO" id="GO:0005765">
    <property type="term" value="C:lysosomal membrane"/>
    <property type="evidence" value="ECO:0007669"/>
    <property type="project" value="UniProtKB-SubCell"/>
</dbReference>
<keyword evidence="5" id="KW-0458">Lysosome</keyword>
<dbReference type="Pfam" id="PF16088">
    <property type="entry name" value="BORCS7"/>
    <property type="match status" value="1"/>
</dbReference>
<evidence type="ECO:0000256" key="3">
    <source>
        <dbReference type="ARBA" id="ARBA00022295"/>
    </source>
</evidence>
<protein>
    <recommendedName>
        <fullName evidence="3">BLOC-1-related complex subunit 7</fullName>
    </recommendedName>
</protein>
<gene>
    <name evidence="6" type="ORF">AKO1_001752</name>
</gene>
<evidence type="ECO:0000256" key="1">
    <source>
        <dbReference type="ARBA" id="ARBA00004656"/>
    </source>
</evidence>
<proteinExistence type="inferred from homology"/>
<dbReference type="AlphaFoldDB" id="A0AAW2Z8G7"/>
<evidence type="ECO:0000256" key="2">
    <source>
        <dbReference type="ARBA" id="ARBA00005433"/>
    </source>
</evidence>
<dbReference type="Proteomes" id="UP001431209">
    <property type="component" value="Unassembled WGS sequence"/>
</dbReference>
<comment type="caution">
    <text evidence="6">The sequence shown here is derived from an EMBL/GenBank/DDBJ whole genome shotgun (WGS) entry which is preliminary data.</text>
</comment>
<evidence type="ECO:0000313" key="7">
    <source>
        <dbReference type="Proteomes" id="UP001431209"/>
    </source>
</evidence>
<organism evidence="6 7">
    <name type="scientific">Acrasis kona</name>
    <dbReference type="NCBI Taxonomy" id="1008807"/>
    <lineage>
        <taxon>Eukaryota</taxon>
        <taxon>Discoba</taxon>
        <taxon>Heterolobosea</taxon>
        <taxon>Tetramitia</taxon>
        <taxon>Eutetramitia</taxon>
        <taxon>Acrasidae</taxon>
        <taxon>Acrasis</taxon>
    </lineage>
</organism>
<evidence type="ECO:0000256" key="5">
    <source>
        <dbReference type="ARBA" id="ARBA00023228"/>
    </source>
</evidence>
<accession>A0AAW2Z8G7</accession>